<dbReference type="EMBL" id="KQ474077">
    <property type="protein sequence ID" value="KPV75731.1"/>
    <property type="molecule type" value="Genomic_DNA"/>
</dbReference>
<evidence type="ECO:0000256" key="1">
    <source>
        <dbReference type="ARBA" id="ARBA00022603"/>
    </source>
</evidence>
<dbReference type="GO" id="GO:0032259">
    <property type="term" value="P:methylation"/>
    <property type="evidence" value="ECO:0007669"/>
    <property type="project" value="UniProtKB-KW"/>
</dbReference>
<reference evidence="4 5" key="1">
    <citation type="journal article" date="2015" name="Front. Microbiol.">
        <title>Genome sequence of the plant growth promoting endophytic yeast Rhodotorula graminis WP1.</title>
        <authorList>
            <person name="Firrincieli A."/>
            <person name="Otillar R."/>
            <person name="Salamov A."/>
            <person name="Schmutz J."/>
            <person name="Khan Z."/>
            <person name="Redman R.S."/>
            <person name="Fleck N.D."/>
            <person name="Lindquist E."/>
            <person name="Grigoriev I.V."/>
            <person name="Doty S.L."/>
        </authorList>
    </citation>
    <scope>NUCLEOTIDE SEQUENCE [LARGE SCALE GENOMIC DNA]</scope>
    <source>
        <strain evidence="4 5">WP1</strain>
    </source>
</reference>
<protein>
    <recommendedName>
        <fullName evidence="6">SET domain-containing protein</fullName>
    </recommendedName>
</protein>
<proteinExistence type="predicted"/>
<dbReference type="OMA" id="DECFITY"/>
<dbReference type="GeneID" id="28976941"/>
<keyword evidence="5" id="KW-1185">Reference proteome</keyword>
<dbReference type="Proteomes" id="UP000053890">
    <property type="component" value="Unassembled WGS sequence"/>
</dbReference>
<dbReference type="OrthoDB" id="341421at2759"/>
<accession>A0A194S8J9</accession>
<evidence type="ECO:0008006" key="6">
    <source>
        <dbReference type="Google" id="ProtNLM"/>
    </source>
</evidence>
<keyword evidence="3" id="KW-0949">S-adenosyl-L-methionine</keyword>
<dbReference type="PANTHER" id="PTHR13271">
    <property type="entry name" value="UNCHARACTERIZED PUTATIVE METHYLTRANSFERASE"/>
    <property type="match status" value="1"/>
</dbReference>
<dbReference type="Gene3D" id="3.90.1410.10">
    <property type="entry name" value="set domain protein methyltransferase, domain 1"/>
    <property type="match status" value="1"/>
</dbReference>
<dbReference type="GO" id="GO:0016279">
    <property type="term" value="F:protein-lysine N-methyltransferase activity"/>
    <property type="evidence" value="ECO:0007669"/>
    <property type="project" value="UniProtKB-ARBA"/>
</dbReference>
<dbReference type="RefSeq" id="XP_018271780.1">
    <property type="nucleotide sequence ID" value="XM_018416493.1"/>
</dbReference>
<name>A0A194S8J9_RHOGW</name>
<evidence type="ECO:0000256" key="2">
    <source>
        <dbReference type="ARBA" id="ARBA00022679"/>
    </source>
</evidence>
<keyword evidence="2" id="KW-0808">Transferase</keyword>
<evidence type="ECO:0000256" key="3">
    <source>
        <dbReference type="ARBA" id="ARBA00022691"/>
    </source>
</evidence>
<dbReference type="InterPro" id="IPR046341">
    <property type="entry name" value="SET_dom_sf"/>
</dbReference>
<evidence type="ECO:0000313" key="5">
    <source>
        <dbReference type="Proteomes" id="UP000053890"/>
    </source>
</evidence>
<keyword evidence="1" id="KW-0489">Methyltransferase</keyword>
<gene>
    <name evidence="4" type="ORF">RHOBADRAFT_52762</name>
</gene>
<organism evidence="4 5">
    <name type="scientific">Rhodotorula graminis (strain WP1)</name>
    <dbReference type="NCBI Taxonomy" id="578459"/>
    <lineage>
        <taxon>Eukaryota</taxon>
        <taxon>Fungi</taxon>
        <taxon>Dikarya</taxon>
        <taxon>Basidiomycota</taxon>
        <taxon>Pucciniomycotina</taxon>
        <taxon>Microbotryomycetes</taxon>
        <taxon>Sporidiobolales</taxon>
        <taxon>Sporidiobolaceae</taxon>
        <taxon>Rhodotorula</taxon>
    </lineage>
</organism>
<dbReference type="SUPFAM" id="SSF82199">
    <property type="entry name" value="SET domain"/>
    <property type="match status" value="2"/>
</dbReference>
<sequence length="512" mass="56083">MSNDTEWTQLLAWLATFPGHVDPEKHVKLVHNAAGRGLVARGDAKPSTLLISIPHAALLNLRTLRPLYPKPFHSLSATQLLSLHLARQFRRHLAPSSSSSQKREPHDKWWPFLATLPRQFATVPLWWAVHRRSAESLAADFPLDPDARSGAGAKGKGKAGPVDPSLAELAHDSVEARQARRTRATRYAELRELMPHGVRRRAVEIERRFAEDWAAVRRVWNAHGDGVGGDFGVLDFALGFLNVNTRCIWFNVDPGNKDNNLTLCPVIDMINHAPRRMTKPESLLSTLSFSSPTHSSSDPALRDGDELCFSYGPHEDAMLLAEYGFVVGRSNEHNAVEIDRFVEALFDAQGREGELKRQVLEDEGYWGDMTLQSGPDDSASASWRVLVALRLLHLRLPSHLAASTSLSLSLSGHDALAPWQHVVSGAAERISVGNEKVVQGTLRGLCGAVEKEALAGLARCAEVRARWDKEAAAAAAGKKEGGEEVDESGASLSMLETVWREEARIAKAVGGS</sequence>
<dbReference type="AlphaFoldDB" id="A0A194S8J9"/>
<dbReference type="InterPro" id="IPR050600">
    <property type="entry name" value="SETD3_SETD6_MTase"/>
</dbReference>
<evidence type="ECO:0000313" key="4">
    <source>
        <dbReference type="EMBL" id="KPV75731.1"/>
    </source>
</evidence>
<dbReference type="PANTHER" id="PTHR13271:SF47">
    <property type="entry name" value="ACTIN-HISTIDINE N-METHYLTRANSFERASE"/>
    <property type="match status" value="1"/>
</dbReference>
<dbReference type="STRING" id="578459.A0A194S8J9"/>